<organism evidence="1 2">
    <name type="scientific">Chryseobacterium gilvum</name>
    <dbReference type="NCBI Taxonomy" id="2976534"/>
    <lineage>
        <taxon>Bacteria</taxon>
        <taxon>Pseudomonadati</taxon>
        <taxon>Bacteroidota</taxon>
        <taxon>Flavobacteriia</taxon>
        <taxon>Flavobacteriales</taxon>
        <taxon>Weeksellaceae</taxon>
        <taxon>Chryseobacterium group</taxon>
        <taxon>Chryseobacterium</taxon>
    </lineage>
</organism>
<keyword evidence="2" id="KW-1185">Reference proteome</keyword>
<protein>
    <submittedName>
        <fullName evidence="1">Glutathione synthase</fullName>
    </submittedName>
</protein>
<reference evidence="2" key="1">
    <citation type="submission" date="2023-07" db="EMBL/GenBank/DDBJ databases">
        <title>Chryseobacterium sp. GMJ5 Genome sequencing and assembly.</title>
        <authorList>
            <person name="Jung Y."/>
        </authorList>
    </citation>
    <scope>NUCLEOTIDE SEQUENCE [LARGE SCALE GENOMIC DNA]</scope>
    <source>
        <strain evidence="2">GMJ5</strain>
    </source>
</reference>
<dbReference type="RefSeq" id="WP_262989351.1">
    <property type="nucleotide sequence ID" value="NZ_JAOTEN010000001.1"/>
</dbReference>
<proteinExistence type="predicted"/>
<dbReference type="EMBL" id="JAOTEN010000001">
    <property type="protein sequence ID" value="MCU7613504.1"/>
    <property type="molecule type" value="Genomic_DNA"/>
</dbReference>
<evidence type="ECO:0000313" key="1">
    <source>
        <dbReference type="EMBL" id="MCU7613504.1"/>
    </source>
</evidence>
<accession>A0ABT2VWM3</accession>
<gene>
    <name evidence="1" type="ORF">N0B16_03560</name>
</gene>
<name>A0ABT2VWM3_9FLAO</name>
<comment type="caution">
    <text evidence="1">The sequence shown here is derived from an EMBL/GenBank/DDBJ whole genome shotgun (WGS) entry which is preliminary data.</text>
</comment>
<evidence type="ECO:0000313" key="2">
    <source>
        <dbReference type="Proteomes" id="UP001208114"/>
    </source>
</evidence>
<sequence>MADRAFTKADFKQGESGYFGVEYKKSDIGEGSNLRVERKMENGDYETVQAEIKRFEDGIFICWSEPFDGRLIFEM</sequence>
<dbReference type="Proteomes" id="UP001208114">
    <property type="component" value="Unassembled WGS sequence"/>
</dbReference>